<keyword evidence="10" id="KW-1185">Reference proteome</keyword>
<organism evidence="9 10">
    <name type="scientific">Mesorhizobium plurifarium</name>
    <dbReference type="NCBI Taxonomy" id="69974"/>
    <lineage>
        <taxon>Bacteria</taxon>
        <taxon>Pseudomonadati</taxon>
        <taxon>Pseudomonadota</taxon>
        <taxon>Alphaproteobacteria</taxon>
        <taxon>Hyphomicrobiales</taxon>
        <taxon>Phyllobacteriaceae</taxon>
        <taxon>Mesorhizobium</taxon>
    </lineage>
</organism>
<evidence type="ECO:0000313" key="10">
    <source>
        <dbReference type="Proteomes" id="UP000045285"/>
    </source>
</evidence>
<evidence type="ECO:0000259" key="7">
    <source>
        <dbReference type="Pfam" id="PF01958"/>
    </source>
</evidence>
<dbReference type="Pfam" id="PF03447">
    <property type="entry name" value="NAD_binding_3"/>
    <property type="match status" value="1"/>
</dbReference>
<dbReference type="STRING" id="69974.MPLDJ20_150181"/>
<dbReference type="PIRSF" id="PIRSF005227">
    <property type="entry name" value="Asp_dh_NAD_syn"/>
    <property type="match status" value="1"/>
</dbReference>
<dbReference type="Gene3D" id="3.40.50.720">
    <property type="entry name" value="NAD(P)-binding Rossmann-like Domain"/>
    <property type="match status" value="1"/>
</dbReference>
<dbReference type="PANTHER" id="PTHR31873:SF6">
    <property type="entry name" value="ASPARTATE DEHYDROGENASE DOMAIN-CONTAINING PROTEIN"/>
    <property type="match status" value="1"/>
</dbReference>
<keyword evidence="5 6" id="KW-0520">NAD</keyword>
<dbReference type="GO" id="GO:0033735">
    <property type="term" value="F:aspartate dehydrogenase [NAD(P)+] activity"/>
    <property type="evidence" value="ECO:0007669"/>
    <property type="project" value="UniProtKB-EC"/>
</dbReference>
<evidence type="ECO:0000256" key="4">
    <source>
        <dbReference type="ARBA" id="ARBA00023002"/>
    </source>
</evidence>
<gene>
    <name evidence="6 9" type="primary">nadX</name>
    <name evidence="9" type="ORF">MPL3356_140136</name>
</gene>
<comment type="function">
    <text evidence="6">Specifically catalyzes the NAD or NADP-dependent dehydrogenation of L-aspartate to iminoaspartate.</text>
</comment>
<dbReference type="GO" id="GO:0050661">
    <property type="term" value="F:NADP binding"/>
    <property type="evidence" value="ECO:0007669"/>
    <property type="project" value="UniProtKB-UniRule"/>
</dbReference>
<keyword evidence="3 6" id="KW-0521">NADP</keyword>
<feature type="domain" description="Aspartate dehydrogenase" evidence="7">
    <location>
        <begin position="161"/>
        <end position="245"/>
    </location>
</feature>
<sequence>MTTLGLIGYGAIARDIVSAFPPDAVDWLVLLREGASPELPANVSAVTRVERLIEAKPRAVVEAAGQGAVATYIPALLEAGIPTVVASVGALADATLHARITAAGRSGGARFILPAGALGGLDYLRAIAALPDARVRYTSRKPPAAWEAEIAALGLSAERDAVTLFEGTPADAASAYPKNLNAAFAVAMAVGDEKVTVRVIADPKAIGNSHEIEAESAAGTAFFNMVNAPSPVNPKTSALTALSLVAALRDLLDIDPPEKGGRR</sequence>
<name>A0A090DHZ7_MESPL</name>
<dbReference type="InterPro" id="IPR020626">
    <property type="entry name" value="Asp_DH_prok"/>
</dbReference>
<keyword evidence="2 6" id="KW-0662">Pyridine nucleotide biosynthesis</keyword>
<evidence type="ECO:0000259" key="8">
    <source>
        <dbReference type="Pfam" id="PF03447"/>
    </source>
</evidence>
<dbReference type="GO" id="GO:0009435">
    <property type="term" value="P:NAD+ biosynthetic process"/>
    <property type="evidence" value="ECO:0007669"/>
    <property type="project" value="UniProtKB-UniRule"/>
</dbReference>
<dbReference type="GO" id="GO:0051287">
    <property type="term" value="F:NAD binding"/>
    <property type="evidence" value="ECO:0007669"/>
    <property type="project" value="UniProtKB-UniRule"/>
</dbReference>
<feature type="binding site" evidence="6">
    <location>
        <position position="181"/>
    </location>
    <ligand>
        <name>NAD(+)</name>
        <dbReference type="ChEBI" id="CHEBI:57540"/>
    </ligand>
</feature>
<dbReference type="AlphaFoldDB" id="A0A090DHZ7"/>
<evidence type="ECO:0000256" key="5">
    <source>
        <dbReference type="ARBA" id="ARBA00023027"/>
    </source>
</evidence>
<dbReference type="NCBIfam" id="NF009828">
    <property type="entry name" value="PRK13303.1-3"/>
    <property type="match status" value="1"/>
</dbReference>
<feature type="binding site" evidence="6">
    <location>
        <position position="117"/>
    </location>
    <ligand>
        <name>NAD(+)</name>
        <dbReference type="ChEBI" id="CHEBI:57540"/>
    </ligand>
</feature>
<dbReference type="InterPro" id="IPR005106">
    <property type="entry name" value="Asp/hSer_DH_NAD-bd"/>
</dbReference>
<evidence type="ECO:0000313" key="9">
    <source>
        <dbReference type="EMBL" id="CDX13287.1"/>
    </source>
</evidence>
<comment type="similarity">
    <text evidence="1 6">Belongs to the L-aspartate dehydrogenase family.</text>
</comment>
<feature type="active site" evidence="6">
    <location>
        <position position="210"/>
    </location>
</feature>
<comment type="catalytic activity">
    <reaction evidence="6">
        <text>L-aspartate + NAD(+) + H2O = oxaloacetate + NH4(+) + NADH + H(+)</text>
        <dbReference type="Rhea" id="RHEA:11788"/>
        <dbReference type="ChEBI" id="CHEBI:15377"/>
        <dbReference type="ChEBI" id="CHEBI:15378"/>
        <dbReference type="ChEBI" id="CHEBI:16452"/>
        <dbReference type="ChEBI" id="CHEBI:28938"/>
        <dbReference type="ChEBI" id="CHEBI:29991"/>
        <dbReference type="ChEBI" id="CHEBI:57540"/>
        <dbReference type="ChEBI" id="CHEBI:57945"/>
        <dbReference type="EC" id="1.4.1.21"/>
    </reaction>
</comment>
<feature type="domain" description="Aspartate/homoserine dehydrogenase NAD-binding" evidence="8">
    <location>
        <begin position="38"/>
        <end position="114"/>
    </location>
</feature>
<keyword evidence="4 6" id="KW-0560">Oxidoreductase</keyword>
<dbReference type="EMBL" id="CCMZ01000006">
    <property type="protein sequence ID" value="CDX13287.1"/>
    <property type="molecule type" value="Genomic_DNA"/>
</dbReference>
<dbReference type="InterPro" id="IPR036291">
    <property type="entry name" value="NAD(P)-bd_dom_sf"/>
</dbReference>
<dbReference type="GO" id="GO:0016639">
    <property type="term" value="F:oxidoreductase activity, acting on the CH-NH2 group of donors, NAD or NADP as acceptor"/>
    <property type="evidence" value="ECO:0007669"/>
    <property type="project" value="UniProtKB-UniRule"/>
</dbReference>
<dbReference type="Pfam" id="PF01958">
    <property type="entry name" value="Asp_DH_C"/>
    <property type="match status" value="1"/>
</dbReference>
<dbReference type="Proteomes" id="UP000045285">
    <property type="component" value="Unassembled WGS sequence"/>
</dbReference>
<comment type="catalytic activity">
    <reaction evidence="6">
        <text>L-aspartate + NADP(+) + H2O = oxaloacetate + NH4(+) + NADPH + H(+)</text>
        <dbReference type="Rhea" id="RHEA:11784"/>
        <dbReference type="ChEBI" id="CHEBI:15377"/>
        <dbReference type="ChEBI" id="CHEBI:15378"/>
        <dbReference type="ChEBI" id="CHEBI:16452"/>
        <dbReference type="ChEBI" id="CHEBI:28938"/>
        <dbReference type="ChEBI" id="CHEBI:29991"/>
        <dbReference type="ChEBI" id="CHEBI:57783"/>
        <dbReference type="ChEBI" id="CHEBI:58349"/>
        <dbReference type="EC" id="1.4.1.21"/>
    </reaction>
</comment>
<dbReference type="Gene3D" id="3.30.360.10">
    <property type="entry name" value="Dihydrodipicolinate Reductase, domain 2"/>
    <property type="match status" value="1"/>
</dbReference>
<dbReference type="PANTHER" id="PTHR31873">
    <property type="entry name" value="L-ASPARTATE DEHYDROGENASE-RELATED"/>
    <property type="match status" value="1"/>
</dbReference>
<dbReference type="HAMAP" id="MF_01265">
    <property type="entry name" value="NadX"/>
    <property type="match status" value="1"/>
</dbReference>
<evidence type="ECO:0000256" key="2">
    <source>
        <dbReference type="ARBA" id="ARBA00022642"/>
    </source>
</evidence>
<comment type="pathway">
    <text evidence="6">Cofactor biosynthesis; NAD(+) biosynthesis; iminoaspartate from L-aspartate (dehydrogenase route): step 1/1.</text>
</comment>
<dbReference type="SUPFAM" id="SSF51735">
    <property type="entry name" value="NAD(P)-binding Rossmann-fold domains"/>
    <property type="match status" value="1"/>
</dbReference>
<evidence type="ECO:0000256" key="6">
    <source>
        <dbReference type="HAMAP-Rule" id="MF_01265"/>
    </source>
</evidence>
<dbReference type="UniPathway" id="UPA00253">
    <property type="reaction ID" value="UER00456"/>
</dbReference>
<dbReference type="SUPFAM" id="SSF55347">
    <property type="entry name" value="Glyceraldehyde-3-phosphate dehydrogenase-like, C-terminal domain"/>
    <property type="match status" value="1"/>
</dbReference>
<dbReference type="InterPro" id="IPR002811">
    <property type="entry name" value="Asp_DH"/>
</dbReference>
<reference evidence="10" key="1">
    <citation type="submission" date="2014-08" db="EMBL/GenBank/DDBJ databases">
        <authorList>
            <person name="Moulin L."/>
        </authorList>
    </citation>
    <scope>NUCLEOTIDE SEQUENCE [LARGE SCALE GENOMIC DNA]</scope>
</reference>
<proteinExistence type="inferred from homology"/>
<comment type="miscellaneous">
    <text evidence="6">The iminoaspartate product is unstable in aqueous solution and can decompose to oxaloacetate and ammonia.</text>
</comment>
<evidence type="ECO:0000256" key="3">
    <source>
        <dbReference type="ARBA" id="ARBA00022857"/>
    </source>
</evidence>
<protein>
    <recommendedName>
        <fullName evidence="6">L-aspartate dehydrogenase</fullName>
        <ecNumber evidence="6">1.4.1.21</ecNumber>
    </recommendedName>
</protein>
<dbReference type="InterPro" id="IPR011182">
    <property type="entry name" value="L-Asp_DH"/>
</dbReference>
<accession>A0A090DHZ7</accession>
<dbReference type="EC" id="1.4.1.21" evidence="6"/>
<evidence type="ECO:0000256" key="1">
    <source>
        <dbReference type="ARBA" id="ARBA00008331"/>
    </source>
</evidence>